<proteinExistence type="predicted"/>
<evidence type="ECO:0000313" key="2">
    <source>
        <dbReference type="Proteomes" id="UP001234202"/>
    </source>
</evidence>
<reference evidence="1" key="1">
    <citation type="submission" date="2023-04" db="EMBL/GenBank/DDBJ databases">
        <title>Draft Genome sequencing of Naganishia species isolated from polar environments using Oxford Nanopore Technology.</title>
        <authorList>
            <person name="Leo P."/>
            <person name="Venkateswaran K."/>
        </authorList>
    </citation>
    <scope>NUCLEOTIDE SEQUENCE</scope>
    <source>
        <strain evidence="1">DBVPG 5303</strain>
    </source>
</reference>
<evidence type="ECO:0000313" key="1">
    <source>
        <dbReference type="EMBL" id="KAJ9116015.1"/>
    </source>
</evidence>
<gene>
    <name evidence="1" type="ORF">QFC24_006856</name>
</gene>
<keyword evidence="2" id="KW-1185">Reference proteome</keyword>
<organism evidence="1 2">
    <name type="scientific">Naganishia onofrii</name>
    <dbReference type="NCBI Taxonomy" id="1851511"/>
    <lineage>
        <taxon>Eukaryota</taxon>
        <taxon>Fungi</taxon>
        <taxon>Dikarya</taxon>
        <taxon>Basidiomycota</taxon>
        <taxon>Agaricomycotina</taxon>
        <taxon>Tremellomycetes</taxon>
        <taxon>Filobasidiales</taxon>
        <taxon>Filobasidiaceae</taxon>
        <taxon>Naganishia</taxon>
    </lineage>
</organism>
<name>A0ACC2WXH6_9TREE</name>
<dbReference type="EMBL" id="JASBWV010000040">
    <property type="protein sequence ID" value="KAJ9116015.1"/>
    <property type="molecule type" value="Genomic_DNA"/>
</dbReference>
<accession>A0ACC2WXH6</accession>
<dbReference type="Proteomes" id="UP001234202">
    <property type="component" value="Unassembled WGS sequence"/>
</dbReference>
<protein>
    <submittedName>
        <fullName evidence="1">Uncharacterized protein</fullName>
    </submittedName>
</protein>
<sequence>MKSIWSSTTATLLIAFSFLSFFTATSALPTPVPQIDIGPLIHHQSLGCDQDFHTENYKRWTKLDASHVLQKRQLGGPEWTAIQHLFKKDADTNLSPRGVNDMKFQLAIRLMPRDQTLVSRKLKELHDPEHKSFRKYLSREETMRLLSPAQEALELAYSFLSQHGINAPQVQRTDDNQTLSFWVEIEKANRMRK</sequence>
<comment type="caution">
    <text evidence="1">The sequence shown here is derived from an EMBL/GenBank/DDBJ whole genome shotgun (WGS) entry which is preliminary data.</text>
</comment>